<evidence type="ECO:0000313" key="2">
    <source>
        <dbReference type="Proteomes" id="UP000233551"/>
    </source>
</evidence>
<dbReference type="AlphaFoldDB" id="A0A2I0IEI7"/>
<name>A0A2I0IEI7_PUNGR</name>
<comment type="caution">
    <text evidence="1">The sequence shown here is derived from an EMBL/GenBank/DDBJ whole genome shotgun (WGS) entry which is preliminary data.</text>
</comment>
<accession>A0A2I0IEI7</accession>
<proteinExistence type="predicted"/>
<keyword evidence="2" id="KW-1185">Reference proteome</keyword>
<dbReference type="EMBL" id="PGOL01003163">
    <property type="protein sequence ID" value="PKI42424.1"/>
    <property type="molecule type" value="Genomic_DNA"/>
</dbReference>
<gene>
    <name evidence="1" type="ORF">CRG98_037181</name>
</gene>
<dbReference type="Proteomes" id="UP000233551">
    <property type="component" value="Unassembled WGS sequence"/>
</dbReference>
<reference evidence="1 2" key="1">
    <citation type="submission" date="2017-11" db="EMBL/GenBank/DDBJ databases">
        <title>De-novo sequencing of pomegranate (Punica granatum L.) genome.</title>
        <authorList>
            <person name="Akparov Z."/>
            <person name="Amiraslanov A."/>
            <person name="Hajiyeva S."/>
            <person name="Abbasov M."/>
            <person name="Kaur K."/>
            <person name="Hamwieh A."/>
            <person name="Solovyev V."/>
            <person name="Salamov A."/>
            <person name="Braich B."/>
            <person name="Kosarev P."/>
            <person name="Mahmoud A."/>
            <person name="Hajiyev E."/>
            <person name="Babayeva S."/>
            <person name="Izzatullayeva V."/>
            <person name="Mammadov A."/>
            <person name="Mammadov A."/>
            <person name="Sharifova S."/>
            <person name="Ojaghi J."/>
            <person name="Eynullazada K."/>
            <person name="Bayramov B."/>
            <person name="Abdulazimova A."/>
            <person name="Shahmuradov I."/>
        </authorList>
    </citation>
    <scope>NUCLEOTIDE SEQUENCE [LARGE SCALE GENOMIC DNA]</scope>
    <source>
        <strain evidence="2">cv. AG2017</strain>
        <tissue evidence="1">Leaf</tissue>
    </source>
</reference>
<evidence type="ECO:0000313" key="1">
    <source>
        <dbReference type="EMBL" id="PKI42424.1"/>
    </source>
</evidence>
<organism evidence="1 2">
    <name type="scientific">Punica granatum</name>
    <name type="common">Pomegranate</name>
    <dbReference type="NCBI Taxonomy" id="22663"/>
    <lineage>
        <taxon>Eukaryota</taxon>
        <taxon>Viridiplantae</taxon>
        <taxon>Streptophyta</taxon>
        <taxon>Embryophyta</taxon>
        <taxon>Tracheophyta</taxon>
        <taxon>Spermatophyta</taxon>
        <taxon>Magnoliopsida</taxon>
        <taxon>eudicotyledons</taxon>
        <taxon>Gunneridae</taxon>
        <taxon>Pentapetalae</taxon>
        <taxon>rosids</taxon>
        <taxon>malvids</taxon>
        <taxon>Myrtales</taxon>
        <taxon>Lythraceae</taxon>
        <taxon>Punica</taxon>
    </lineage>
</organism>
<sequence>MVIPSLEGRGQVDKVAGKGLLENRIRGDTVHPRMHPILASLHRWFGMVVQAGSAWDTSQGGCKLHGEDDKEMRVNVDHAILMKKSQEALMSIDESLSVVLEDLEIFFMQVCKRSLGWTVWQGKSCSWAICGSHGRR</sequence>
<protein>
    <submittedName>
        <fullName evidence="1">Uncharacterized protein</fullName>
    </submittedName>
</protein>